<dbReference type="OrthoDB" id="9812818at2"/>
<dbReference type="Proteomes" id="UP000292886">
    <property type="component" value="Chromosome"/>
</dbReference>
<dbReference type="RefSeq" id="WP_133363898.1">
    <property type="nucleotide sequence ID" value="NZ_CP037940.1"/>
</dbReference>
<name>A0A4P6YVL8_9LACO</name>
<protein>
    <submittedName>
        <fullName evidence="1">DUF1054 family protein</fullName>
    </submittedName>
</protein>
<evidence type="ECO:0000313" key="2">
    <source>
        <dbReference type="Proteomes" id="UP000292886"/>
    </source>
</evidence>
<gene>
    <name evidence="1" type="ORF">EQG49_10390</name>
</gene>
<keyword evidence="2" id="KW-1185">Reference proteome</keyword>
<sequence>MFIDSDFDVFTDPTLAGRLSKIRAVIDPKFSEFGVQAVTLLNTGQQDWYAHVAKHARRTVYPPDVTWMGIAPNKRGYKMMPHFQLGMWHDCIFIYLAVLEDAKAKTPELVQKMQAISADITALPSDFQITGNHMEETIVPLNPTNLEHLLTLFATRKHSELLVGRVIKRTDALIGTEQLNTLLLETLRTLIPIYEKIR</sequence>
<proteinExistence type="predicted"/>
<dbReference type="AlphaFoldDB" id="A0A4P6YVL8"/>
<evidence type="ECO:0000313" key="1">
    <source>
        <dbReference type="EMBL" id="QBO36821.1"/>
    </source>
</evidence>
<dbReference type="InterPro" id="IPR053707">
    <property type="entry name" value="UPF0637_domain_sf"/>
</dbReference>
<dbReference type="KEGG" id="wei:EQG49_10390"/>
<accession>A0A4P6YVL8</accession>
<dbReference type="SUPFAM" id="SSF142913">
    <property type="entry name" value="YktB/PF0168-like"/>
    <property type="match status" value="1"/>
</dbReference>
<reference evidence="2" key="1">
    <citation type="submission" date="2019-03" db="EMBL/GenBank/DDBJ databases">
        <title>Weissella sp. 26KH-42 Genome sequencing.</title>
        <authorList>
            <person name="Heo J."/>
            <person name="Kim S.-J."/>
            <person name="Kim J.-S."/>
            <person name="Hong S.-B."/>
            <person name="Kwon S.-W."/>
        </authorList>
    </citation>
    <scope>NUCLEOTIDE SEQUENCE [LARGE SCALE GENOMIC DNA]</scope>
    <source>
        <strain evidence="2">26KH-42</strain>
    </source>
</reference>
<dbReference type="Pfam" id="PF06335">
    <property type="entry name" value="DUF1054"/>
    <property type="match status" value="1"/>
</dbReference>
<organism evidence="1 2">
    <name type="scientific">Periweissella cryptocerci</name>
    <dbReference type="NCBI Taxonomy" id="2506420"/>
    <lineage>
        <taxon>Bacteria</taxon>
        <taxon>Bacillati</taxon>
        <taxon>Bacillota</taxon>
        <taxon>Bacilli</taxon>
        <taxon>Lactobacillales</taxon>
        <taxon>Lactobacillaceae</taxon>
        <taxon>Periweissella</taxon>
    </lineage>
</organism>
<dbReference type="EMBL" id="CP037940">
    <property type="protein sequence ID" value="QBO36821.1"/>
    <property type="molecule type" value="Genomic_DNA"/>
</dbReference>
<dbReference type="Gene3D" id="3.30.930.20">
    <property type="entry name" value="Protein of unknown function DUF1054"/>
    <property type="match status" value="1"/>
</dbReference>
<dbReference type="InterPro" id="IPR009403">
    <property type="entry name" value="UPF0637"/>
</dbReference>